<evidence type="ECO:0000256" key="2">
    <source>
        <dbReference type="ARBA" id="ARBA00022448"/>
    </source>
</evidence>
<dbReference type="HOGENOM" id="CLU_001265_39_6_9"/>
<evidence type="ECO:0000256" key="1">
    <source>
        <dbReference type="ARBA" id="ARBA00004651"/>
    </source>
</evidence>
<keyword evidence="4 7" id="KW-0812">Transmembrane</keyword>
<feature type="transmembrane region" description="Helical" evidence="7">
    <location>
        <begin position="284"/>
        <end position="305"/>
    </location>
</feature>
<keyword evidence="2" id="KW-0813">Transport</keyword>
<feature type="transmembrane region" description="Helical" evidence="7">
    <location>
        <begin position="87"/>
        <end position="108"/>
    </location>
</feature>
<gene>
    <name evidence="9" type="ordered locus">Desca_1918</name>
</gene>
<feature type="transmembrane region" description="Helical" evidence="7">
    <location>
        <begin position="156"/>
        <end position="175"/>
    </location>
</feature>
<comment type="subcellular location">
    <subcellularLocation>
        <location evidence="1">Cell membrane</location>
        <topology evidence="1">Multi-pass membrane protein</topology>
    </subcellularLocation>
</comment>
<organism evidence="9 10">
    <name type="scientific">Desulfotomaculum nigrificans (strain DSM 14880 / VKM B-2319 / CO-1-SRB)</name>
    <name type="common">Desulfotomaculum carboxydivorans</name>
    <dbReference type="NCBI Taxonomy" id="868595"/>
    <lineage>
        <taxon>Bacteria</taxon>
        <taxon>Bacillati</taxon>
        <taxon>Bacillota</taxon>
        <taxon>Clostridia</taxon>
        <taxon>Eubacteriales</taxon>
        <taxon>Desulfotomaculaceae</taxon>
        <taxon>Desulfotomaculum</taxon>
    </lineage>
</organism>
<sequence length="320" mass="34688">MENVNKVTKRQVAVATVASVFGWSLDLFDLFLILYVAPTVGALFFPSKIPTLSLASVFASFAISVLIRPLGSAIFGTYADNRGRKKAMVIAVVGVGVSTSLLGILPTYNHVGVVAPILFLLLRLLQGTFVGGVTASTHTIGTETVEPKWRGLMSGLITGGASIGALLASVILYIVSSVFPGEAFNVWGWRFMFFSGLLSSVFGLILFRVLEESPVWIEMKKKEKTQDKDKPKKTPLRTIFSGQFARIMLINIMIVAGASTQYYLTSGYLPSFLSLINHVPKTVAGKILTIVSIIVVVFPVLVGHLSKFIGRKKLSCLQQL</sequence>
<feature type="transmembrane region" description="Helical" evidence="7">
    <location>
        <begin position="49"/>
        <end position="67"/>
    </location>
</feature>
<evidence type="ECO:0000256" key="4">
    <source>
        <dbReference type="ARBA" id="ARBA00022692"/>
    </source>
</evidence>
<keyword evidence="5 7" id="KW-1133">Transmembrane helix</keyword>
<dbReference type="PANTHER" id="PTHR43045:SF1">
    <property type="entry name" value="SHIKIMATE TRANSPORTER"/>
    <property type="match status" value="1"/>
</dbReference>
<dbReference type="InterPro" id="IPR036259">
    <property type="entry name" value="MFS_trans_sf"/>
</dbReference>
<reference evidence="9" key="1">
    <citation type="submission" date="2011-05" db="EMBL/GenBank/DDBJ databases">
        <title>Complete sequence of Desulfotomaculum carboxydivorans CO-1-SRB.</title>
        <authorList>
            <consortium name="US DOE Joint Genome Institute"/>
            <person name="Lucas S."/>
            <person name="Han J."/>
            <person name="Lapidus A."/>
            <person name="Cheng J.-F."/>
            <person name="Goodwin L."/>
            <person name="Pitluck S."/>
            <person name="Peters L."/>
            <person name="Mikhailova N."/>
            <person name="Lu M."/>
            <person name="Han C."/>
            <person name="Tapia R."/>
            <person name="Land M."/>
            <person name="Hauser L."/>
            <person name="Kyrpides N."/>
            <person name="Ivanova N."/>
            <person name="Pagani I."/>
            <person name="Stams A."/>
            <person name="Plugge C."/>
            <person name="Muyzer G."/>
            <person name="Kuever J."/>
            <person name="Parshina S."/>
            <person name="Ivanova A."/>
            <person name="Nazina T."/>
            <person name="Woyke T."/>
        </authorList>
    </citation>
    <scope>NUCLEOTIDE SEQUENCE [LARGE SCALE GENOMIC DNA]</scope>
    <source>
        <strain evidence="9">CO-1-SRB</strain>
    </source>
</reference>
<dbReference type="GO" id="GO:0005886">
    <property type="term" value="C:plasma membrane"/>
    <property type="evidence" value="ECO:0007669"/>
    <property type="project" value="UniProtKB-SubCell"/>
</dbReference>
<dbReference type="GO" id="GO:0022857">
    <property type="term" value="F:transmembrane transporter activity"/>
    <property type="evidence" value="ECO:0007669"/>
    <property type="project" value="InterPro"/>
</dbReference>
<dbReference type="PANTHER" id="PTHR43045">
    <property type="entry name" value="SHIKIMATE TRANSPORTER"/>
    <property type="match status" value="1"/>
</dbReference>
<feature type="transmembrane region" description="Helical" evidence="7">
    <location>
        <begin position="244"/>
        <end position="264"/>
    </location>
</feature>
<dbReference type="Proteomes" id="UP000009226">
    <property type="component" value="Chromosome"/>
</dbReference>
<evidence type="ECO:0000256" key="3">
    <source>
        <dbReference type="ARBA" id="ARBA00022475"/>
    </source>
</evidence>
<feature type="domain" description="Major facilitator superfamily (MFS) profile" evidence="8">
    <location>
        <begin position="15"/>
        <end position="320"/>
    </location>
</feature>
<evidence type="ECO:0000256" key="6">
    <source>
        <dbReference type="ARBA" id="ARBA00023136"/>
    </source>
</evidence>
<evidence type="ECO:0000259" key="8">
    <source>
        <dbReference type="PROSITE" id="PS50850"/>
    </source>
</evidence>
<dbReference type="eggNOG" id="COG0477">
    <property type="taxonomic scope" value="Bacteria"/>
</dbReference>
<dbReference type="InterPro" id="IPR011701">
    <property type="entry name" value="MFS"/>
</dbReference>
<feature type="transmembrane region" description="Helical" evidence="7">
    <location>
        <begin position="187"/>
        <end position="210"/>
    </location>
</feature>
<dbReference type="KEGG" id="dca:Desca_1918"/>
<dbReference type="SUPFAM" id="SSF103473">
    <property type="entry name" value="MFS general substrate transporter"/>
    <property type="match status" value="1"/>
</dbReference>
<evidence type="ECO:0000313" key="9">
    <source>
        <dbReference type="EMBL" id="AEF94760.1"/>
    </source>
</evidence>
<proteinExistence type="predicted"/>
<accession>F6B8R7</accession>
<name>F6B8R7_DESCC</name>
<dbReference type="Gene3D" id="1.20.1250.20">
    <property type="entry name" value="MFS general substrate transporter like domains"/>
    <property type="match status" value="2"/>
</dbReference>
<dbReference type="STRING" id="868595.Desca_1918"/>
<feature type="transmembrane region" description="Helical" evidence="7">
    <location>
        <begin position="114"/>
        <end position="135"/>
    </location>
</feature>
<evidence type="ECO:0000256" key="7">
    <source>
        <dbReference type="SAM" id="Phobius"/>
    </source>
</evidence>
<dbReference type="AlphaFoldDB" id="F6B8R7"/>
<keyword evidence="3" id="KW-1003">Cell membrane</keyword>
<evidence type="ECO:0000313" key="10">
    <source>
        <dbReference type="Proteomes" id="UP000009226"/>
    </source>
</evidence>
<evidence type="ECO:0000256" key="5">
    <source>
        <dbReference type="ARBA" id="ARBA00022989"/>
    </source>
</evidence>
<dbReference type="InterPro" id="IPR020846">
    <property type="entry name" value="MFS_dom"/>
</dbReference>
<protein>
    <submittedName>
        <fullName evidence="9">Major facilitator superfamily MFS_1</fullName>
    </submittedName>
</protein>
<dbReference type="RefSeq" id="WP_013810445.1">
    <property type="nucleotide sequence ID" value="NC_015565.1"/>
</dbReference>
<keyword evidence="10" id="KW-1185">Reference proteome</keyword>
<dbReference type="EMBL" id="CP002736">
    <property type="protein sequence ID" value="AEF94760.1"/>
    <property type="molecule type" value="Genomic_DNA"/>
</dbReference>
<feature type="transmembrane region" description="Helical" evidence="7">
    <location>
        <begin position="12"/>
        <end position="37"/>
    </location>
</feature>
<dbReference type="PROSITE" id="PS50850">
    <property type="entry name" value="MFS"/>
    <property type="match status" value="1"/>
</dbReference>
<keyword evidence="6 7" id="KW-0472">Membrane</keyword>
<dbReference type="Pfam" id="PF07690">
    <property type="entry name" value="MFS_1"/>
    <property type="match status" value="1"/>
</dbReference>